<keyword evidence="3" id="KW-1185">Reference proteome</keyword>
<evidence type="ECO:0000313" key="2">
    <source>
        <dbReference type="EMBL" id="GBP15433.1"/>
    </source>
</evidence>
<gene>
    <name evidence="2" type="ORF">EVAR_80604_1</name>
</gene>
<evidence type="ECO:0000256" key="1">
    <source>
        <dbReference type="SAM" id="MobiDB-lite"/>
    </source>
</evidence>
<comment type="caution">
    <text evidence="2">The sequence shown here is derived from an EMBL/GenBank/DDBJ whole genome shotgun (WGS) entry which is preliminary data.</text>
</comment>
<proteinExistence type="predicted"/>
<name>A0A4C1TLP3_EUMVA</name>
<feature type="region of interest" description="Disordered" evidence="1">
    <location>
        <begin position="197"/>
        <end position="217"/>
    </location>
</feature>
<dbReference type="EMBL" id="BGZK01000071">
    <property type="protein sequence ID" value="GBP15433.1"/>
    <property type="molecule type" value="Genomic_DNA"/>
</dbReference>
<sequence length="359" mass="40414">MSRTRVDCFCRPLTHRGDNVTPSRKRACVIADTGVVRMRFVTSSDELFGRAIDFQSRPALSCQEFRVAPPLFIIYVNQESSSQSRFRQPANVEGVGHVPCYPLLYRPMIITSLLHSGADTFVANCGDDGTGGLTDPLRHGSSGLIPHEMKLSINSSVVPFSTRCSPTFNLYDSFVASAARHQTFKFFCKWYALPTPARHENSHSRDSSEPQLPRGPRLRIRTRSGMCVSAARRRRTCRSAPRTVTNSREKKEGSGSVEPAHYNTRRQFRGAPVSSFGKKSFSSQFNVKSRLACIVQNDMWAKLTDTKHVPNKIVTAVTINYRQKEHPQAQKGRVFSAYCVRFKKVSGSNLDYRNWPRSV</sequence>
<dbReference type="Proteomes" id="UP000299102">
    <property type="component" value="Unassembled WGS sequence"/>
</dbReference>
<evidence type="ECO:0000313" key="3">
    <source>
        <dbReference type="Proteomes" id="UP000299102"/>
    </source>
</evidence>
<feature type="compositionally biased region" description="Basic and acidic residues" evidence="1">
    <location>
        <begin position="197"/>
        <end position="208"/>
    </location>
</feature>
<feature type="region of interest" description="Disordered" evidence="1">
    <location>
        <begin position="231"/>
        <end position="258"/>
    </location>
</feature>
<organism evidence="2 3">
    <name type="scientific">Eumeta variegata</name>
    <name type="common">Bagworm moth</name>
    <name type="synonym">Eumeta japonica</name>
    <dbReference type="NCBI Taxonomy" id="151549"/>
    <lineage>
        <taxon>Eukaryota</taxon>
        <taxon>Metazoa</taxon>
        <taxon>Ecdysozoa</taxon>
        <taxon>Arthropoda</taxon>
        <taxon>Hexapoda</taxon>
        <taxon>Insecta</taxon>
        <taxon>Pterygota</taxon>
        <taxon>Neoptera</taxon>
        <taxon>Endopterygota</taxon>
        <taxon>Lepidoptera</taxon>
        <taxon>Glossata</taxon>
        <taxon>Ditrysia</taxon>
        <taxon>Tineoidea</taxon>
        <taxon>Psychidae</taxon>
        <taxon>Oiketicinae</taxon>
        <taxon>Eumeta</taxon>
    </lineage>
</organism>
<dbReference type="AlphaFoldDB" id="A0A4C1TLP3"/>
<reference evidence="2 3" key="1">
    <citation type="journal article" date="2019" name="Commun. Biol.">
        <title>The bagworm genome reveals a unique fibroin gene that provides high tensile strength.</title>
        <authorList>
            <person name="Kono N."/>
            <person name="Nakamura H."/>
            <person name="Ohtoshi R."/>
            <person name="Tomita M."/>
            <person name="Numata K."/>
            <person name="Arakawa K."/>
        </authorList>
    </citation>
    <scope>NUCLEOTIDE SEQUENCE [LARGE SCALE GENOMIC DNA]</scope>
</reference>
<accession>A0A4C1TLP3</accession>
<protein>
    <submittedName>
        <fullName evidence="2">Uncharacterized protein</fullName>
    </submittedName>
</protein>